<accession>A0ABV3ZJF0</accession>
<evidence type="ECO:0000313" key="3">
    <source>
        <dbReference type="Proteomes" id="UP001560573"/>
    </source>
</evidence>
<dbReference type="Proteomes" id="UP001560573">
    <property type="component" value="Unassembled WGS sequence"/>
</dbReference>
<dbReference type="Pfam" id="PF14352">
    <property type="entry name" value="DUF4402"/>
    <property type="match status" value="1"/>
</dbReference>
<comment type="caution">
    <text evidence="2">The sequence shown here is derived from an EMBL/GenBank/DDBJ whole genome shotgun (WGS) entry which is preliminary data.</text>
</comment>
<keyword evidence="1" id="KW-0732">Signal</keyword>
<organism evidence="2 3">
    <name type="scientific">Danxiaibacter flavus</name>
    <dbReference type="NCBI Taxonomy" id="3049108"/>
    <lineage>
        <taxon>Bacteria</taxon>
        <taxon>Pseudomonadati</taxon>
        <taxon>Bacteroidota</taxon>
        <taxon>Chitinophagia</taxon>
        <taxon>Chitinophagales</taxon>
        <taxon>Chitinophagaceae</taxon>
        <taxon>Danxiaibacter</taxon>
    </lineage>
</organism>
<sequence length="167" mass="16552">MKKEILLTLALAGFTIASNAQSTASATSTATIVTPISITKNVDVSFGNIAVGASGGTVILATDGTRSTTGGVTLPTTTGTVTAADFTVTGTDTYTFSITLPTTPVTLTRASGTETMDATAFTSTPSGSGTLSSGTKDVKVGATLTVAASQAAGVYTSGDFDVTVNYE</sequence>
<reference evidence="2 3" key="1">
    <citation type="submission" date="2023-07" db="EMBL/GenBank/DDBJ databases">
        <authorList>
            <person name="Lian W.-H."/>
        </authorList>
    </citation>
    <scope>NUCLEOTIDE SEQUENCE [LARGE SCALE GENOMIC DNA]</scope>
    <source>
        <strain evidence="2 3">SYSU DXS3180</strain>
    </source>
</reference>
<dbReference type="EMBL" id="JAULBC010000007">
    <property type="protein sequence ID" value="MEX6690009.1"/>
    <property type="molecule type" value="Genomic_DNA"/>
</dbReference>
<dbReference type="RefSeq" id="WP_369331416.1">
    <property type="nucleotide sequence ID" value="NZ_JAULBC010000007.1"/>
</dbReference>
<gene>
    <name evidence="2" type="ORF">QTN47_21045</name>
</gene>
<evidence type="ECO:0000313" key="2">
    <source>
        <dbReference type="EMBL" id="MEX6690009.1"/>
    </source>
</evidence>
<proteinExistence type="predicted"/>
<evidence type="ECO:0000256" key="1">
    <source>
        <dbReference type="SAM" id="SignalP"/>
    </source>
</evidence>
<feature type="signal peptide" evidence="1">
    <location>
        <begin position="1"/>
        <end position="20"/>
    </location>
</feature>
<protein>
    <submittedName>
        <fullName evidence="2">DUF4402 domain-containing protein</fullName>
    </submittedName>
</protein>
<feature type="chain" id="PRO_5046593653" evidence="1">
    <location>
        <begin position="21"/>
        <end position="167"/>
    </location>
</feature>
<name>A0ABV3ZJF0_9BACT</name>
<keyword evidence="3" id="KW-1185">Reference proteome</keyword>
<dbReference type="InterPro" id="IPR025514">
    <property type="entry name" value="DUF4402"/>
</dbReference>